<name>A0A7S3KAE8_EUPCR</name>
<feature type="compositionally biased region" description="Basic and acidic residues" evidence="1">
    <location>
        <begin position="91"/>
        <end position="112"/>
    </location>
</feature>
<feature type="compositionally biased region" description="Basic and acidic residues" evidence="1">
    <location>
        <begin position="54"/>
        <end position="66"/>
    </location>
</feature>
<dbReference type="AlphaFoldDB" id="A0A7S3KAE8"/>
<organism evidence="2">
    <name type="scientific">Euplotes crassus</name>
    <dbReference type="NCBI Taxonomy" id="5936"/>
    <lineage>
        <taxon>Eukaryota</taxon>
        <taxon>Sar</taxon>
        <taxon>Alveolata</taxon>
        <taxon>Ciliophora</taxon>
        <taxon>Intramacronucleata</taxon>
        <taxon>Spirotrichea</taxon>
        <taxon>Hypotrichia</taxon>
        <taxon>Euplotida</taxon>
        <taxon>Euplotidae</taxon>
        <taxon>Moneuplotes</taxon>
    </lineage>
</organism>
<evidence type="ECO:0000256" key="1">
    <source>
        <dbReference type="SAM" id="MobiDB-lite"/>
    </source>
</evidence>
<feature type="compositionally biased region" description="Polar residues" evidence="1">
    <location>
        <begin position="68"/>
        <end position="78"/>
    </location>
</feature>
<accession>A0A7S3KAE8</accession>
<proteinExistence type="predicted"/>
<dbReference type="EMBL" id="HBIK01008717">
    <property type="protein sequence ID" value="CAE0379182.1"/>
    <property type="molecule type" value="Transcribed_RNA"/>
</dbReference>
<evidence type="ECO:0000313" key="2">
    <source>
        <dbReference type="EMBL" id="CAE0379182.1"/>
    </source>
</evidence>
<protein>
    <submittedName>
        <fullName evidence="2">Uncharacterized protein</fullName>
    </submittedName>
</protein>
<sequence>MIIKATRIIGKIQAFLKTKVKKPKDLLRIMIRQEIISISRRGTNKNHKNSNNFEEEKSSKVGEKTSHQRPPNTKSNNKNTDDSGNNKPKSKNNDKSNTKAHEGKQKADKQNK</sequence>
<reference evidence="2" key="1">
    <citation type="submission" date="2021-01" db="EMBL/GenBank/DDBJ databases">
        <authorList>
            <person name="Corre E."/>
            <person name="Pelletier E."/>
            <person name="Niang G."/>
            <person name="Scheremetjew M."/>
            <person name="Finn R."/>
            <person name="Kale V."/>
            <person name="Holt S."/>
            <person name="Cochrane G."/>
            <person name="Meng A."/>
            <person name="Brown T."/>
            <person name="Cohen L."/>
        </authorList>
    </citation>
    <scope>NUCLEOTIDE SEQUENCE</scope>
    <source>
        <strain evidence="2">CT5</strain>
    </source>
</reference>
<feature type="region of interest" description="Disordered" evidence="1">
    <location>
        <begin position="35"/>
        <end position="112"/>
    </location>
</feature>
<gene>
    <name evidence="2" type="ORF">ECRA1380_LOCUS4142</name>
</gene>